<name>A0A8R1DR75_CAEJA</name>
<evidence type="ECO:0000256" key="1">
    <source>
        <dbReference type="SAM" id="MobiDB-lite"/>
    </source>
</evidence>
<keyword evidence="2" id="KW-1133">Transmembrane helix</keyword>
<reference evidence="3" key="2">
    <citation type="submission" date="2022-06" db="UniProtKB">
        <authorList>
            <consortium name="EnsemblMetazoa"/>
        </authorList>
    </citation>
    <scope>IDENTIFICATION</scope>
    <source>
        <strain evidence="3">DF5081</strain>
    </source>
</reference>
<feature type="region of interest" description="Disordered" evidence="1">
    <location>
        <begin position="67"/>
        <end position="168"/>
    </location>
</feature>
<feature type="transmembrane region" description="Helical" evidence="2">
    <location>
        <begin position="20"/>
        <end position="44"/>
    </location>
</feature>
<protein>
    <submittedName>
        <fullName evidence="3">Uncharacterized protein</fullName>
    </submittedName>
</protein>
<dbReference type="Proteomes" id="UP000005237">
    <property type="component" value="Unassembled WGS sequence"/>
</dbReference>
<accession>A0A8R1DR75</accession>
<evidence type="ECO:0000313" key="3">
    <source>
        <dbReference type="EnsemblMetazoa" id="CJA09691a.1"/>
    </source>
</evidence>
<keyword evidence="2" id="KW-0812">Transmembrane</keyword>
<evidence type="ECO:0000256" key="2">
    <source>
        <dbReference type="SAM" id="Phobius"/>
    </source>
</evidence>
<feature type="compositionally biased region" description="Basic residues" evidence="1">
    <location>
        <begin position="111"/>
        <end position="125"/>
    </location>
</feature>
<proteinExistence type="predicted"/>
<reference evidence="4" key="1">
    <citation type="submission" date="2010-08" db="EMBL/GenBank/DDBJ databases">
        <authorList>
            <consortium name="Caenorhabditis japonica Sequencing Consortium"/>
            <person name="Wilson R.K."/>
        </authorList>
    </citation>
    <scope>NUCLEOTIDE SEQUENCE [LARGE SCALE GENOMIC DNA]</scope>
    <source>
        <strain evidence="4">DF5081</strain>
    </source>
</reference>
<dbReference type="EnsemblMetazoa" id="CJA09691a.1">
    <property type="protein sequence ID" value="CJA09691a.1"/>
    <property type="gene ID" value="WBGene00128893"/>
</dbReference>
<keyword evidence="2" id="KW-0472">Membrane</keyword>
<keyword evidence="4" id="KW-1185">Reference proteome</keyword>
<sequence>MKIITEPVKDGDILMPRRKSYIYLSIPTGLCIVFYFLMGLLYYLRRKQTSLIREILAVKAQLSAQAKASGSYETATQGTTPTGSEEPNRKSIIKSITQLVKSGEQADSKSKQSKKKKGKSKAKKSKSSETDQSPLPTPSDAPAESPSKSAEPVLSAEKVEPQVANANV</sequence>
<organism evidence="3 4">
    <name type="scientific">Caenorhabditis japonica</name>
    <dbReference type="NCBI Taxonomy" id="281687"/>
    <lineage>
        <taxon>Eukaryota</taxon>
        <taxon>Metazoa</taxon>
        <taxon>Ecdysozoa</taxon>
        <taxon>Nematoda</taxon>
        <taxon>Chromadorea</taxon>
        <taxon>Rhabditida</taxon>
        <taxon>Rhabditina</taxon>
        <taxon>Rhabditomorpha</taxon>
        <taxon>Rhabditoidea</taxon>
        <taxon>Rhabditidae</taxon>
        <taxon>Peloderinae</taxon>
        <taxon>Caenorhabditis</taxon>
    </lineage>
</organism>
<evidence type="ECO:0000313" key="4">
    <source>
        <dbReference type="Proteomes" id="UP000005237"/>
    </source>
</evidence>
<dbReference type="AlphaFoldDB" id="A0A8R1DR75"/>
<feature type="compositionally biased region" description="Polar residues" evidence="1">
    <location>
        <begin position="67"/>
        <end position="85"/>
    </location>
</feature>